<protein>
    <recommendedName>
        <fullName evidence="3">Hint domain-containing protein</fullName>
    </recommendedName>
</protein>
<evidence type="ECO:0000256" key="1">
    <source>
        <dbReference type="ARBA" id="ARBA00022473"/>
    </source>
</evidence>
<dbReference type="GO" id="GO:0005113">
    <property type="term" value="F:patched binding"/>
    <property type="evidence" value="ECO:0007669"/>
    <property type="project" value="TreeGrafter"/>
</dbReference>
<evidence type="ECO:0000313" key="4">
    <source>
        <dbReference type="EMBL" id="KAK4524352.1"/>
    </source>
</evidence>
<dbReference type="GO" id="GO:0010468">
    <property type="term" value="P:regulation of gene expression"/>
    <property type="evidence" value="ECO:0007669"/>
    <property type="project" value="TreeGrafter"/>
</dbReference>
<dbReference type="InterPro" id="IPR050387">
    <property type="entry name" value="Hedgehog_Signaling"/>
</dbReference>
<dbReference type="PANTHER" id="PTHR11889">
    <property type="entry name" value="HEDGEHOG"/>
    <property type="match status" value="1"/>
</dbReference>
<dbReference type="GO" id="GO:0001708">
    <property type="term" value="P:cell fate specification"/>
    <property type="evidence" value="ECO:0007669"/>
    <property type="project" value="TreeGrafter"/>
</dbReference>
<dbReference type="CDD" id="cd00081">
    <property type="entry name" value="Hint"/>
    <property type="match status" value="1"/>
</dbReference>
<dbReference type="GO" id="GO:0005509">
    <property type="term" value="F:calcium ion binding"/>
    <property type="evidence" value="ECO:0007669"/>
    <property type="project" value="TreeGrafter"/>
</dbReference>
<dbReference type="GO" id="GO:0007224">
    <property type="term" value="P:smoothened signaling pathway"/>
    <property type="evidence" value="ECO:0007669"/>
    <property type="project" value="TreeGrafter"/>
</dbReference>
<dbReference type="GO" id="GO:0007267">
    <property type="term" value="P:cell-cell signaling"/>
    <property type="evidence" value="ECO:0007669"/>
    <property type="project" value="InterPro"/>
</dbReference>
<keyword evidence="5" id="KW-1185">Reference proteome</keyword>
<organism evidence="4 5">
    <name type="scientific">Galdieria yellowstonensis</name>
    <dbReference type="NCBI Taxonomy" id="3028027"/>
    <lineage>
        <taxon>Eukaryota</taxon>
        <taxon>Rhodophyta</taxon>
        <taxon>Bangiophyceae</taxon>
        <taxon>Galdieriales</taxon>
        <taxon>Galdieriaceae</taxon>
        <taxon>Galdieria</taxon>
    </lineage>
</organism>
<dbReference type="SUPFAM" id="SSF51294">
    <property type="entry name" value="Hedgehog/intein (Hint) domain"/>
    <property type="match status" value="1"/>
</dbReference>
<name>A0AAV9IAE2_9RHOD</name>
<dbReference type="GO" id="GO:0016540">
    <property type="term" value="P:protein autoprocessing"/>
    <property type="evidence" value="ECO:0007669"/>
    <property type="project" value="InterPro"/>
</dbReference>
<gene>
    <name evidence="4" type="ORF">GAYE_SCF03G2252</name>
</gene>
<comment type="caution">
    <text evidence="4">The sequence shown here is derived from an EMBL/GenBank/DDBJ whole genome shotgun (WGS) entry which is preliminary data.</text>
</comment>
<dbReference type="SMART" id="SM00306">
    <property type="entry name" value="HintN"/>
    <property type="match status" value="1"/>
</dbReference>
<dbReference type="InterPro" id="IPR003587">
    <property type="entry name" value="Hint_dom_N"/>
</dbReference>
<keyword evidence="2" id="KW-0732">Signal</keyword>
<dbReference type="EMBL" id="JANCYU010000023">
    <property type="protein sequence ID" value="KAK4524352.1"/>
    <property type="molecule type" value="Genomic_DNA"/>
</dbReference>
<feature type="domain" description="Hint" evidence="3">
    <location>
        <begin position="256"/>
        <end position="358"/>
    </location>
</feature>
<reference evidence="4 5" key="1">
    <citation type="submission" date="2022-07" db="EMBL/GenBank/DDBJ databases">
        <title>Genome-wide signatures of adaptation to extreme environments.</title>
        <authorList>
            <person name="Cho C.H."/>
            <person name="Yoon H.S."/>
        </authorList>
    </citation>
    <scope>NUCLEOTIDE SEQUENCE [LARGE SCALE GENOMIC DNA]</scope>
    <source>
        <strain evidence="4 5">108.79 E11</strain>
    </source>
</reference>
<dbReference type="Proteomes" id="UP001300502">
    <property type="component" value="Unassembled WGS sequence"/>
</dbReference>
<dbReference type="InterPro" id="IPR001767">
    <property type="entry name" value="Hedgehog_Hint"/>
</dbReference>
<dbReference type="PROSITE" id="PS51257">
    <property type="entry name" value="PROKAR_LIPOPROTEIN"/>
    <property type="match status" value="1"/>
</dbReference>
<dbReference type="PRINTS" id="PR00632">
    <property type="entry name" value="SONICHHOG"/>
</dbReference>
<evidence type="ECO:0000256" key="2">
    <source>
        <dbReference type="ARBA" id="ARBA00022729"/>
    </source>
</evidence>
<accession>A0AAV9IAE2</accession>
<sequence length="458" mass="50973">MTKGSLRSSSIEVFVTYYPVSSSCTGGNFQSFSYNVDTMELYKVHSLYDYFFNYFDVLLPGDETQNVNVHFSGCEDNIFLDACYNGGCSSGHVGSCIDLSSLLVAIGASEGNTDYGSILIDLRGPSCTSVIQVYMQYYAGSYSCDGGYLYTSYYSDSTNLYNEFTLYNFISNYFGVTLPSITENVNIYFAGCGDKMLWKTCYDNTCQETSLQHCIDISSQLVRIGASQGATNYGSIMFEVTGPPCSSFSSFSSGGVHCLSEDSKVYSSTFEEMNIRSIKQNDYILTFDPKSNATRLTRVIGWLDKKENAVVGFREIKHEMGYLKISPYHLLLIRLGVNRVEAVFAKEIKVGDKLLFKNSSVTATSQVIQVKNVVHVGAFAPLTMDGTFLANGVLVSCYAHFPFHQVAHLGFAPYRWYNALMADFLILKLNIYIGLLKALLQWSNIILLVKLLKLRVVA</sequence>
<proteinExistence type="predicted"/>
<dbReference type="InterPro" id="IPR036844">
    <property type="entry name" value="Hint_dom_sf"/>
</dbReference>
<evidence type="ECO:0000313" key="5">
    <source>
        <dbReference type="Proteomes" id="UP001300502"/>
    </source>
</evidence>
<dbReference type="GO" id="GO:0005615">
    <property type="term" value="C:extracellular space"/>
    <property type="evidence" value="ECO:0007669"/>
    <property type="project" value="TreeGrafter"/>
</dbReference>
<dbReference type="AlphaFoldDB" id="A0AAV9IAE2"/>
<dbReference type="PANTHER" id="PTHR11889:SF31">
    <property type="entry name" value="PROTEIN HEDGEHOG"/>
    <property type="match status" value="1"/>
</dbReference>
<dbReference type="Pfam" id="PF01079">
    <property type="entry name" value="Hint"/>
    <property type="match status" value="1"/>
</dbReference>
<keyword evidence="1" id="KW-0217">Developmental protein</keyword>
<dbReference type="InterPro" id="IPR001657">
    <property type="entry name" value="Hedgehog"/>
</dbReference>
<dbReference type="Gene3D" id="2.170.16.10">
    <property type="entry name" value="Hedgehog/Intein (Hint) domain"/>
    <property type="match status" value="1"/>
</dbReference>
<evidence type="ECO:0000259" key="3">
    <source>
        <dbReference type="SMART" id="SM00306"/>
    </source>
</evidence>